<feature type="domain" description="Tubulin-folding cofactor D C-terminal" evidence="2">
    <location>
        <begin position="939"/>
        <end position="1116"/>
    </location>
</feature>
<dbReference type="Pfam" id="PF25767">
    <property type="entry name" value="ARM_TBCD_2nd"/>
    <property type="match status" value="1"/>
</dbReference>
<comment type="caution">
    <text evidence="4">The sequence shown here is derived from an EMBL/GenBank/DDBJ whole genome shotgun (WGS) entry which is preliminary data.</text>
</comment>
<dbReference type="GO" id="GO:0048487">
    <property type="term" value="F:beta-tubulin binding"/>
    <property type="evidence" value="ECO:0007669"/>
    <property type="project" value="InterPro"/>
</dbReference>
<protein>
    <submittedName>
        <fullName evidence="4">Beta-tubulin cofactor d</fullName>
    </submittedName>
</protein>
<sequence length="1207" mass="131313">MDAPDAEADVTLRKLSADLITDIDGAIRSLVRGSRRRHHDGRVRARMETATTTLDMFQELPQLLDPHLSTWIPLLADAYLSGCRPPLAHALCRLLYALCKVRGERVVVRFLPVDIRCLELLLGAIETAETRPSEGDDDGWRWEQRYVVLLWISHLLLAPFDLATVSSADVDDHHLPSLDGFVWPRQLPSIAVRLTPLAVRYLAVPGKEHDAAKALLVRLALRRDMQQLGLLDALLNWALASLQPGTSSRTCWFYLGVLSLLAGLLTSAAETSDMDARLQTIFGHVHRLTLKEDELSRTLVSLAPTRKTILKVMRCVTVSLLQRPSAVAKMTTTDVVETTIGHLLESLADNDTPVRLAASKALSLVTLRLAPVMASQVIDAVLDALDRNVLCPRPGVRDLAGVDPLEWHGLMLTLSHLLFRRSPPASQLAPILQALRLGLSFEKRSTAGGSVGANVRDAACFGVWAAARRYRTDELLAVPIEGDSTVLQLLATDLVVTASLDPAGNIRRGASAALQELIGRHPDVVRQGIALVQTVDYHAVARRSRAVADVAVSASRLSACYADALVDGMLDWRGVGDAHAPWRRAAAAVFGLLAVEQSDGGTAGCRLDRLERSAWRLIRLMEVLARRRVQEQHGLLLCFASVVDQLVVEAAQQEQQQQQQQQHQDDDNSIPATSSIRTHEMLSAADDLLLLVDCCHAAKAHRKPELVAEGAARLSVALCPLMQAVTLPRVRLRTGVELLSPSGDSCLAELRPVTPTDDDVSGFLSRLRAAVPFWLSHNEPETIEWASPAALMLLVFSSTREREDLLRAWADIARRKPAKRGAAEGFGYFRALGLAVPLAADGGSAICEALVARWEVEDDIDTKVALLASLVSSRVVEARPQWFVGLLEQGLGDYTTNARGDVGSHVRVEALRALRALWKRPLGDDEDGKTEVMASLGKLLPRVLSLAAERLDRVRPEAQAALALALERSQAERLVSLGHSSETYFSTLLRLASADGSDNPWLSTRAPQPNADEWAAELLVGLVTSADTGNDDLVVASRAALSAFCSESRENLRRVCAGLVRNMARWRGADRVLVPTMDVTAFLFHRGLFHSGSGFDAAELCRQTQRAGYRSGNVRKLIACIRLYGGVAATGEAEARRRLGAMLAHPWPRVRSAAIDEVWMLLTTGGGNAGEDKADKADKAQGLLGVDWAEADGERMRGLAEALGLGP</sequence>
<evidence type="ECO:0000313" key="4">
    <source>
        <dbReference type="EMBL" id="KAF4592456.1"/>
    </source>
</evidence>
<dbReference type="GO" id="GO:0007023">
    <property type="term" value="P:post-chaperonin tubulin folding pathway"/>
    <property type="evidence" value="ECO:0007669"/>
    <property type="project" value="InterPro"/>
</dbReference>
<name>A0A8H4QB19_9HYPO</name>
<dbReference type="SUPFAM" id="SSF48371">
    <property type="entry name" value="ARM repeat"/>
    <property type="match status" value="2"/>
</dbReference>
<dbReference type="AlphaFoldDB" id="A0A8H4QB19"/>
<evidence type="ECO:0000259" key="3">
    <source>
        <dbReference type="Pfam" id="PF25767"/>
    </source>
</evidence>
<keyword evidence="1" id="KW-0143">Chaperone</keyword>
<dbReference type="InterPro" id="IPR058033">
    <property type="entry name" value="ARM_TBCD_2nd"/>
</dbReference>
<organism evidence="4 5">
    <name type="scientific">Ophiocordyceps camponoti-floridani</name>
    <dbReference type="NCBI Taxonomy" id="2030778"/>
    <lineage>
        <taxon>Eukaryota</taxon>
        <taxon>Fungi</taxon>
        <taxon>Dikarya</taxon>
        <taxon>Ascomycota</taxon>
        <taxon>Pezizomycotina</taxon>
        <taxon>Sordariomycetes</taxon>
        <taxon>Hypocreomycetidae</taxon>
        <taxon>Hypocreales</taxon>
        <taxon>Ophiocordycipitaceae</taxon>
        <taxon>Ophiocordyceps</taxon>
    </lineage>
</organism>
<gene>
    <name evidence="4" type="ORF">GQ602_002755</name>
</gene>
<dbReference type="InterPro" id="IPR033162">
    <property type="entry name" value="TBCD"/>
</dbReference>
<accession>A0A8H4QB19</accession>
<feature type="domain" description="Tubulin-folding cofactor D ARM repeats" evidence="3">
    <location>
        <begin position="328"/>
        <end position="523"/>
    </location>
</feature>
<evidence type="ECO:0000256" key="1">
    <source>
        <dbReference type="ARBA" id="ARBA00023186"/>
    </source>
</evidence>
<proteinExistence type="predicted"/>
<dbReference type="GO" id="GO:0000226">
    <property type="term" value="P:microtubule cytoskeleton organization"/>
    <property type="evidence" value="ECO:0007669"/>
    <property type="project" value="TreeGrafter"/>
</dbReference>
<dbReference type="Pfam" id="PF12612">
    <property type="entry name" value="TFCD_C"/>
    <property type="match status" value="1"/>
</dbReference>
<evidence type="ECO:0000313" key="5">
    <source>
        <dbReference type="Proteomes" id="UP000562929"/>
    </source>
</evidence>
<dbReference type="InterPro" id="IPR016024">
    <property type="entry name" value="ARM-type_fold"/>
</dbReference>
<evidence type="ECO:0000259" key="2">
    <source>
        <dbReference type="Pfam" id="PF12612"/>
    </source>
</evidence>
<reference evidence="4 5" key="1">
    <citation type="journal article" date="2020" name="G3 (Bethesda)">
        <title>Genetic Underpinnings of Host Manipulation by Ophiocordyceps as Revealed by Comparative Transcriptomics.</title>
        <authorList>
            <person name="Will I."/>
            <person name="Das B."/>
            <person name="Trinh T."/>
            <person name="Brachmann A."/>
            <person name="Ohm R.A."/>
            <person name="de Bekker C."/>
        </authorList>
    </citation>
    <scope>NUCLEOTIDE SEQUENCE [LARGE SCALE GENOMIC DNA]</scope>
    <source>
        <strain evidence="4 5">EC05</strain>
    </source>
</reference>
<dbReference type="OrthoDB" id="10253476at2759"/>
<dbReference type="EMBL" id="JAACLJ010000002">
    <property type="protein sequence ID" value="KAF4592456.1"/>
    <property type="molecule type" value="Genomic_DNA"/>
</dbReference>
<dbReference type="InterPro" id="IPR022577">
    <property type="entry name" value="TBCD_C"/>
</dbReference>
<dbReference type="PANTHER" id="PTHR12658:SF0">
    <property type="entry name" value="TUBULIN-SPECIFIC CHAPERONE D"/>
    <property type="match status" value="1"/>
</dbReference>
<dbReference type="GO" id="GO:0005096">
    <property type="term" value="F:GTPase activator activity"/>
    <property type="evidence" value="ECO:0007669"/>
    <property type="project" value="InterPro"/>
</dbReference>
<dbReference type="Pfam" id="PF23579">
    <property type="entry name" value="ARM_TBCD"/>
    <property type="match status" value="1"/>
</dbReference>
<dbReference type="GO" id="GO:0007021">
    <property type="term" value="P:tubulin complex assembly"/>
    <property type="evidence" value="ECO:0007669"/>
    <property type="project" value="InterPro"/>
</dbReference>
<dbReference type="PANTHER" id="PTHR12658">
    <property type="entry name" value="BETA-TUBULIN COFACTOR D"/>
    <property type="match status" value="1"/>
</dbReference>
<keyword evidence="5" id="KW-1185">Reference proteome</keyword>
<dbReference type="Proteomes" id="UP000562929">
    <property type="component" value="Unassembled WGS sequence"/>
</dbReference>